<feature type="transmembrane region" description="Helical" evidence="1">
    <location>
        <begin position="12"/>
        <end position="31"/>
    </location>
</feature>
<name>A0A0A8WHU4_9CAUD</name>
<protein>
    <submittedName>
        <fullName evidence="2">Putative membrane protein</fullName>
    </submittedName>
</protein>
<dbReference type="Proteomes" id="UP000030729">
    <property type="component" value="Genome"/>
</dbReference>
<keyword evidence="3" id="KW-1185">Reference proteome</keyword>
<proteinExistence type="predicted"/>
<dbReference type="GeneID" id="26646973"/>
<reference evidence="2 3" key="1">
    <citation type="submission" date="2014-12" db="EMBL/GenBank/DDBJ databases">
        <title>Whole Genome Sequence and Molecular Characterization of Siphoviridae / Myoviridae Phage Infecting Clostridium difficile.</title>
        <authorList>
            <person name="Monot M."/>
        </authorList>
    </citation>
    <scope>NUCLEOTIDE SEQUENCE [LARGE SCALE GENOMIC DNA]</scope>
</reference>
<accession>A0A0A8WHU4</accession>
<gene>
    <name evidence="2" type="ORF">PHICD111_28032</name>
</gene>
<organism evidence="2 3">
    <name type="scientific">Clostridium phage phiCD111</name>
    <dbReference type="NCBI Taxonomy" id="1582150"/>
    <lineage>
        <taxon>Viruses</taxon>
        <taxon>Duplodnaviria</taxon>
        <taxon>Heunggongvirae</taxon>
        <taxon>Uroviricota</taxon>
        <taxon>Caudoviricetes</taxon>
        <taxon>Leicestervirus</taxon>
        <taxon>Leicestervirus CD111</taxon>
    </lineage>
</organism>
<sequence length="47" mass="5533">MLSNNRMKEKTFLTMLNLFSLFFLLLSNLPIPVPPFFYFFAFSPPSL</sequence>
<keyword evidence="1" id="KW-0812">Transmembrane</keyword>
<keyword evidence="1" id="KW-0472">Membrane</keyword>
<keyword evidence="1" id="KW-1133">Transmembrane helix</keyword>
<dbReference type="KEGG" id="vg:26646973"/>
<evidence type="ECO:0000313" key="2">
    <source>
        <dbReference type="EMBL" id="CEK40308.1"/>
    </source>
</evidence>
<dbReference type="EMBL" id="LN681535">
    <property type="protein sequence ID" value="CEK40308.1"/>
    <property type="molecule type" value="Genomic_DNA"/>
</dbReference>
<evidence type="ECO:0000313" key="3">
    <source>
        <dbReference type="Proteomes" id="UP000030729"/>
    </source>
</evidence>
<evidence type="ECO:0000256" key="1">
    <source>
        <dbReference type="SAM" id="Phobius"/>
    </source>
</evidence>
<dbReference type="RefSeq" id="YP_009208387.1">
    <property type="nucleotide sequence ID" value="NC_028905.1"/>
</dbReference>